<reference evidence="1 2" key="1">
    <citation type="journal article" date="2015" name="PLoS Pathog.">
        <title>Leptomonas seymouri: Adaptations to the Dixenous Life Cycle Analyzed by Genome Sequencing, Transcriptome Profiling and Co-infection with Leishmania donovani.</title>
        <authorList>
            <person name="Kraeva N."/>
            <person name="Butenko A."/>
            <person name="Hlavacova J."/>
            <person name="Kostygov A."/>
            <person name="Myskova J."/>
            <person name="Grybchuk D."/>
            <person name="Lestinova T."/>
            <person name="Votypka J."/>
            <person name="Volf P."/>
            <person name="Opperdoes F."/>
            <person name="Flegontov P."/>
            <person name="Lukes J."/>
            <person name="Yurchenko V."/>
        </authorList>
    </citation>
    <scope>NUCLEOTIDE SEQUENCE [LARGE SCALE GENOMIC DNA]</scope>
    <source>
        <strain evidence="1 2">ATCC 30220</strain>
    </source>
</reference>
<dbReference type="OMA" id="YEMWMIR"/>
<organism evidence="1 2">
    <name type="scientific">Leptomonas seymouri</name>
    <dbReference type="NCBI Taxonomy" id="5684"/>
    <lineage>
        <taxon>Eukaryota</taxon>
        <taxon>Discoba</taxon>
        <taxon>Euglenozoa</taxon>
        <taxon>Kinetoplastea</taxon>
        <taxon>Metakinetoplastina</taxon>
        <taxon>Trypanosomatida</taxon>
        <taxon>Trypanosomatidae</taxon>
        <taxon>Leishmaniinae</taxon>
        <taxon>Leptomonas</taxon>
    </lineage>
</organism>
<gene>
    <name evidence="1" type="ORF">ABL78_2848</name>
</gene>
<dbReference type="Proteomes" id="UP000038009">
    <property type="component" value="Unassembled WGS sequence"/>
</dbReference>
<protein>
    <submittedName>
        <fullName evidence="1">Uncharacterized protein</fullName>
    </submittedName>
</protein>
<sequence length="227" mass="25067">MSYRAQFAVRKRGSVARGSWSTRVLTLDTESGTVTISRRNHPDNVLYHSLKVLAVQMWPHFKPGGVGDHYESLETQMTLRIVGTEVPVPCFSFSDATAANTPSLATLVTDGPATLVDTTQFAFIQGDTKRKSRPLRGDMVDGPYEMWMIRFTSIESYETAVALLQRLRNYDGSVKRVLGDHVAEDLVAVKRAWAGRVAVNNAVTKQLVCKPPKDQLNGAVITKAESI</sequence>
<proteinExistence type="predicted"/>
<dbReference type="VEuPathDB" id="TriTrypDB:Lsey_0063_0200"/>
<keyword evidence="2" id="KW-1185">Reference proteome</keyword>
<comment type="caution">
    <text evidence="1">The sequence shown here is derived from an EMBL/GenBank/DDBJ whole genome shotgun (WGS) entry which is preliminary data.</text>
</comment>
<accession>A0A0N1I8Q6</accession>
<evidence type="ECO:0000313" key="2">
    <source>
        <dbReference type="Proteomes" id="UP000038009"/>
    </source>
</evidence>
<dbReference type="AlphaFoldDB" id="A0A0N1I8Q6"/>
<name>A0A0N1I8Q6_LEPSE</name>
<dbReference type="OrthoDB" id="258898at2759"/>
<evidence type="ECO:0000313" key="1">
    <source>
        <dbReference type="EMBL" id="KPI88072.1"/>
    </source>
</evidence>
<dbReference type="EMBL" id="LJSK01000063">
    <property type="protein sequence ID" value="KPI88072.1"/>
    <property type="molecule type" value="Genomic_DNA"/>
</dbReference>